<feature type="transmembrane region" description="Helical" evidence="6">
    <location>
        <begin position="67"/>
        <end position="86"/>
    </location>
</feature>
<organism evidence="7 8">
    <name type="scientific">Orientia tsutsugamushi (strain Boryong)</name>
    <name type="common">Rickettsia tsutsugamushi</name>
    <dbReference type="NCBI Taxonomy" id="357244"/>
    <lineage>
        <taxon>Bacteria</taxon>
        <taxon>Pseudomonadati</taxon>
        <taxon>Pseudomonadota</taxon>
        <taxon>Alphaproteobacteria</taxon>
        <taxon>Rickettsiales</taxon>
        <taxon>Rickettsiaceae</taxon>
        <taxon>Rickettsieae</taxon>
        <taxon>Orientia</taxon>
    </lineage>
</organism>
<comment type="similarity">
    <text evidence="2">Belongs to the oxidase-dependent Fe transporter (OFeT) (TC 9.A.10.1) family.</text>
</comment>
<dbReference type="Pfam" id="PF03239">
    <property type="entry name" value="FTR1"/>
    <property type="match status" value="1"/>
</dbReference>
<feature type="transmembrane region" description="Helical" evidence="6">
    <location>
        <begin position="158"/>
        <end position="176"/>
    </location>
</feature>
<name>A5CCA4_ORITB</name>
<dbReference type="GO" id="GO:0033573">
    <property type="term" value="C:high-affinity iron permease complex"/>
    <property type="evidence" value="ECO:0007669"/>
    <property type="project" value="InterPro"/>
</dbReference>
<feature type="transmembrane region" description="Helical" evidence="6">
    <location>
        <begin position="183"/>
        <end position="209"/>
    </location>
</feature>
<keyword evidence="5 6" id="KW-0472">Membrane</keyword>
<evidence type="ECO:0000313" key="8">
    <source>
        <dbReference type="Proteomes" id="UP000001565"/>
    </source>
</evidence>
<dbReference type="Proteomes" id="UP000001565">
    <property type="component" value="Chromosome"/>
</dbReference>
<accession>A5CCA4</accession>
<dbReference type="KEGG" id="ots:OTBS_0219"/>
<dbReference type="AlphaFoldDB" id="A5CCA4"/>
<dbReference type="HOGENOM" id="CLU_077905_0_1_5"/>
<evidence type="ECO:0000313" key="7">
    <source>
        <dbReference type="EMBL" id="CAM79285.1"/>
    </source>
</evidence>
<dbReference type="RefSeq" id="WP_011944343.1">
    <property type="nucleotide sequence ID" value="NC_009488.1"/>
</dbReference>
<evidence type="ECO:0000256" key="5">
    <source>
        <dbReference type="ARBA" id="ARBA00023136"/>
    </source>
</evidence>
<evidence type="ECO:0000256" key="3">
    <source>
        <dbReference type="ARBA" id="ARBA00022692"/>
    </source>
</evidence>
<dbReference type="EMBL" id="AM494475">
    <property type="protein sequence ID" value="CAM79285.1"/>
    <property type="molecule type" value="Genomic_DNA"/>
</dbReference>
<dbReference type="eggNOG" id="COG0672">
    <property type="taxonomic scope" value="Bacteria"/>
</dbReference>
<evidence type="ECO:0000256" key="2">
    <source>
        <dbReference type="ARBA" id="ARBA00008333"/>
    </source>
</evidence>
<gene>
    <name evidence="7" type="ordered locus">OTBS_0219</name>
</gene>
<dbReference type="PANTHER" id="PTHR31632">
    <property type="entry name" value="IRON TRANSPORTER FTH1"/>
    <property type="match status" value="1"/>
</dbReference>
<feature type="transmembrane region" description="Helical" evidence="6">
    <location>
        <begin position="106"/>
        <end position="125"/>
    </location>
</feature>
<protein>
    <recommendedName>
        <fullName evidence="9">Iron permease</fullName>
    </recommendedName>
</protein>
<dbReference type="PANTHER" id="PTHR31632:SF2">
    <property type="entry name" value="PLASMA MEMBRANE IRON PERMEASE"/>
    <property type="match status" value="1"/>
</dbReference>
<proteinExistence type="inferred from homology"/>
<sequence>MAKVSVIVFREMLEIAIFIGIISVATRSIINSRNYIILGIVIGSIISILVALIFAKISLMFDGLGAEFFSLAIIFIAIAMVAYTIVRVMNYNNELKQRFSDLQNGIQVGIKSKLAISLMVAATVVREGVEIVLFLGGIIATDKMVCITNYLIGGMMGGISAVLIGYGLYNGLIIIAPKYLFKVSLGVLIFIAAAMSSDAAAIMTSSGIITSCSEVLWDSSWLVLDDSFFGKFLKVLIGYTATPNTLQVIFYISTLLGLYMLHYCCSMDNLNQFQKKWKNKKC</sequence>
<keyword evidence="4 6" id="KW-1133">Transmembrane helix</keyword>
<keyword evidence="3 6" id="KW-0812">Transmembrane</keyword>
<evidence type="ECO:0000256" key="4">
    <source>
        <dbReference type="ARBA" id="ARBA00022989"/>
    </source>
</evidence>
<evidence type="ECO:0008006" key="9">
    <source>
        <dbReference type="Google" id="ProtNLM"/>
    </source>
</evidence>
<evidence type="ECO:0000256" key="1">
    <source>
        <dbReference type="ARBA" id="ARBA00004141"/>
    </source>
</evidence>
<dbReference type="InterPro" id="IPR004923">
    <property type="entry name" value="FTR1/Fip1/EfeU"/>
</dbReference>
<feature type="transmembrane region" description="Helical" evidence="6">
    <location>
        <begin position="36"/>
        <end position="55"/>
    </location>
</feature>
<comment type="subcellular location">
    <subcellularLocation>
        <location evidence="1">Membrane</location>
        <topology evidence="1">Multi-pass membrane protein</topology>
    </subcellularLocation>
</comment>
<feature type="transmembrane region" description="Helical" evidence="6">
    <location>
        <begin position="248"/>
        <end position="270"/>
    </location>
</feature>
<evidence type="ECO:0000256" key="6">
    <source>
        <dbReference type="SAM" id="Phobius"/>
    </source>
</evidence>
<reference evidence="7 8" key="1">
    <citation type="journal article" date="2007" name="Proc. Natl. Acad. Sci. U.S.A.">
        <title>The Orientia tsutsugamushi genome reveals massive proliferation of conjugative type IV secretion system and host-cell interaction genes.</title>
        <authorList>
            <person name="Cho N.-H."/>
            <person name="Kim H.-R."/>
            <person name="Lee J.-H."/>
            <person name="Kim S.-Y."/>
            <person name="Kim J."/>
            <person name="Cha S."/>
            <person name="Kim S.-Y."/>
            <person name="Darby A.C."/>
            <person name="Fuxelius H.-H."/>
            <person name="Yin J."/>
            <person name="Kim J.H."/>
            <person name="Kim J."/>
            <person name="Lee S.J."/>
            <person name="Koh Y.-S."/>
            <person name="Jang W.-J."/>
            <person name="Park K.-H."/>
            <person name="Andersson S.G.E."/>
            <person name="Choi M.-S."/>
            <person name="Kim I.-S."/>
        </authorList>
    </citation>
    <scope>NUCLEOTIDE SEQUENCE [LARGE SCALE GENOMIC DNA]</scope>
    <source>
        <strain evidence="7 8">Boryong</strain>
    </source>
</reference>
<dbReference type="GO" id="GO:0015093">
    <property type="term" value="F:ferrous iron transmembrane transporter activity"/>
    <property type="evidence" value="ECO:0007669"/>
    <property type="project" value="TreeGrafter"/>
</dbReference>